<dbReference type="Gene3D" id="3.40.50.880">
    <property type="match status" value="1"/>
</dbReference>
<name>A0A9D1FQK1_9FIRM</name>
<evidence type="ECO:0000313" key="3">
    <source>
        <dbReference type="Proteomes" id="UP000824002"/>
    </source>
</evidence>
<dbReference type="InterPro" id="IPR002818">
    <property type="entry name" value="DJ-1/PfpI"/>
</dbReference>
<gene>
    <name evidence="2" type="ORF">IAB51_12095</name>
</gene>
<dbReference type="Pfam" id="PF01965">
    <property type="entry name" value="DJ-1_PfpI"/>
    <property type="match status" value="1"/>
</dbReference>
<dbReference type="AlphaFoldDB" id="A0A9D1FQK1"/>
<proteinExistence type="predicted"/>
<dbReference type="InterPro" id="IPR029062">
    <property type="entry name" value="Class_I_gatase-like"/>
</dbReference>
<evidence type="ECO:0000313" key="2">
    <source>
        <dbReference type="EMBL" id="HIS77530.1"/>
    </source>
</evidence>
<dbReference type="PANTHER" id="PTHR48094">
    <property type="entry name" value="PROTEIN/NUCLEIC ACID DEGLYCASE DJ-1-RELATED"/>
    <property type="match status" value="1"/>
</dbReference>
<feature type="domain" description="DJ-1/PfpI" evidence="1">
    <location>
        <begin position="2"/>
        <end position="161"/>
    </location>
</feature>
<reference evidence="2" key="1">
    <citation type="submission" date="2020-10" db="EMBL/GenBank/DDBJ databases">
        <authorList>
            <person name="Gilroy R."/>
        </authorList>
    </citation>
    <scope>NUCLEOTIDE SEQUENCE</scope>
    <source>
        <strain evidence="2">CHK199-13235</strain>
    </source>
</reference>
<dbReference type="CDD" id="cd03135">
    <property type="entry name" value="GATase1_DJ-1"/>
    <property type="match status" value="1"/>
</dbReference>
<reference evidence="2" key="2">
    <citation type="journal article" date="2021" name="PeerJ">
        <title>Extensive microbial diversity within the chicken gut microbiome revealed by metagenomics and culture.</title>
        <authorList>
            <person name="Gilroy R."/>
            <person name="Ravi A."/>
            <person name="Getino M."/>
            <person name="Pursley I."/>
            <person name="Horton D.L."/>
            <person name="Alikhan N.F."/>
            <person name="Baker D."/>
            <person name="Gharbi K."/>
            <person name="Hall N."/>
            <person name="Watson M."/>
            <person name="Adriaenssens E.M."/>
            <person name="Foster-Nyarko E."/>
            <person name="Jarju S."/>
            <person name="Secka A."/>
            <person name="Antonio M."/>
            <person name="Oren A."/>
            <person name="Chaudhuri R.R."/>
            <person name="La Ragione R."/>
            <person name="Hildebrand F."/>
            <person name="Pallen M.J."/>
        </authorList>
    </citation>
    <scope>NUCLEOTIDE SEQUENCE</scope>
    <source>
        <strain evidence="2">CHK199-13235</strain>
    </source>
</reference>
<dbReference type="GO" id="GO:0005737">
    <property type="term" value="C:cytoplasm"/>
    <property type="evidence" value="ECO:0007669"/>
    <property type="project" value="TreeGrafter"/>
</dbReference>
<evidence type="ECO:0000259" key="1">
    <source>
        <dbReference type="Pfam" id="PF01965"/>
    </source>
</evidence>
<protein>
    <submittedName>
        <fullName evidence="2">DJ-1/PfpI family protein</fullName>
    </submittedName>
</protein>
<dbReference type="NCBIfam" id="TIGR01383">
    <property type="entry name" value="not_thiJ"/>
    <property type="match status" value="1"/>
</dbReference>
<organism evidence="2 3">
    <name type="scientific">Candidatus Merdivicinus excrementipullorum</name>
    <dbReference type="NCBI Taxonomy" id="2840867"/>
    <lineage>
        <taxon>Bacteria</taxon>
        <taxon>Bacillati</taxon>
        <taxon>Bacillota</taxon>
        <taxon>Clostridia</taxon>
        <taxon>Eubacteriales</taxon>
        <taxon>Oscillospiraceae</taxon>
        <taxon>Oscillospiraceae incertae sedis</taxon>
        <taxon>Candidatus Merdivicinus</taxon>
    </lineage>
</organism>
<dbReference type="EMBL" id="DVJP01000077">
    <property type="protein sequence ID" value="HIS77530.1"/>
    <property type="molecule type" value="Genomic_DNA"/>
</dbReference>
<accession>A0A9D1FQK1</accession>
<dbReference type="SUPFAM" id="SSF52317">
    <property type="entry name" value="Class I glutamine amidotransferase-like"/>
    <property type="match status" value="1"/>
</dbReference>
<dbReference type="Proteomes" id="UP000824002">
    <property type="component" value="Unassembled WGS sequence"/>
</dbReference>
<sequence>MIYVFLANGFEEVEALTPVDFLRRCDLDVRTVGVSGPVAMGSHKIPVGCDMTVEELDLEGCDGVILPGGMPGTLNLEACEAVKNAVLWCAEHGKWIGAICAAPSVLGHLGLLKDKKATCFPGFEEELTGAEVLTDAVVRDGNIITSRGAGTAGQFAFALIEAFCSPEQAAKTKAGVQWRG</sequence>
<dbReference type="InterPro" id="IPR050325">
    <property type="entry name" value="Prot/Nucl_acid_deglycase"/>
</dbReference>
<dbReference type="PANTHER" id="PTHR48094:SF12">
    <property type="entry name" value="PARKINSON DISEASE PROTEIN 7 HOMOLOG"/>
    <property type="match status" value="1"/>
</dbReference>
<dbReference type="InterPro" id="IPR006287">
    <property type="entry name" value="DJ-1"/>
</dbReference>
<comment type="caution">
    <text evidence="2">The sequence shown here is derived from an EMBL/GenBank/DDBJ whole genome shotgun (WGS) entry which is preliminary data.</text>
</comment>